<protein>
    <submittedName>
        <fullName evidence="2">Uncharacterized protein</fullName>
    </submittedName>
</protein>
<reference evidence="2" key="1">
    <citation type="journal article" date="2012" name="PLoS ONE">
        <title>Gene sets for utilization of primary and secondary nutrition supplies in the distal gut of endangered iberian lynx.</title>
        <authorList>
            <person name="Alcaide M."/>
            <person name="Messina E."/>
            <person name="Richter M."/>
            <person name="Bargiela R."/>
            <person name="Peplies J."/>
            <person name="Huws S.A."/>
            <person name="Newbold C.J."/>
            <person name="Golyshin P.N."/>
            <person name="Simon M.A."/>
            <person name="Lopez G."/>
            <person name="Yakimov M.M."/>
            <person name="Ferrer M."/>
        </authorList>
    </citation>
    <scope>NUCLEOTIDE SEQUENCE</scope>
</reference>
<gene>
    <name evidence="2" type="ORF">EVA_05491</name>
</gene>
<feature type="compositionally biased region" description="Polar residues" evidence="1">
    <location>
        <begin position="227"/>
        <end position="237"/>
    </location>
</feature>
<organism evidence="2">
    <name type="scientific">gut metagenome</name>
    <dbReference type="NCBI Taxonomy" id="749906"/>
    <lineage>
        <taxon>unclassified sequences</taxon>
        <taxon>metagenomes</taxon>
        <taxon>organismal metagenomes</taxon>
    </lineage>
</organism>
<feature type="region of interest" description="Disordered" evidence="1">
    <location>
        <begin position="211"/>
        <end position="245"/>
    </location>
</feature>
<proteinExistence type="predicted"/>
<comment type="caution">
    <text evidence="2">The sequence shown here is derived from an EMBL/GenBank/DDBJ whole genome shotgun (WGS) entry which is preliminary data.</text>
</comment>
<feature type="region of interest" description="Disordered" evidence="1">
    <location>
        <begin position="1"/>
        <end position="41"/>
    </location>
</feature>
<feature type="compositionally biased region" description="Basic and acidic residues" evidence="1">
    <location>
        <begin position="8"/>
        <end position="33"/>
    </location>
</feature>
<evidence type="ECO:0000256" key="1">
    <source>
        <dbReference type="SAM" id="MobiDB-lite"/>
    </source>
</evidence>
<name>J9D1E3_9ZZZZ</name>
<dbReference type="EMBL" id="AMCI01001172">
    <property type="protein sequence ID" value="EJX06396.1"/>
    <property type="molecule type" value="Genomic_DNA"/>
</dbReference>
<evidence type="ECO:0000313" key="2">
    <source>
        <dbReference type="EMBL" id="EJX06396.1"/>
    </source>
</evidence>
<dbReference type="AlphaFoldDB" id="J9D1E3"/>
<accession>J9D1E3</accession>
<sequence length="257" mass="29178">MFNDMAEVDAKKMSRRDGVAGRLKEKYKEKYPGDELDDDETLFGQIDDDYNSYDEEINHYKESERQLSDLLAKDPRNAQFLTDMARGVDPLVNVLKRLGVEGITDLLNNPEKQEEYAKANQEYVERLAKSKELDEMYERNLEESLALLDKVQAERGLSDDEIDAAYRVLSRIASNGIMGKIEEEDIDLALKAVNHDRDVMAAADEGRIAGRNQKIEEKLRKPKTGDGTPQLQGSNNAAKPLRKHRKNIFELAEEGAS</sequence>